<evidence type="ECO:0000256" key="2">
    <source>
        <dbReference type="ARBA" id="ARBA00022723"/>
    </source>
</evidence>
<dbReference type="CDD" id="cd01335">
    <property type="entry name" value="Radical_SAM"/>
    <property type="match status" value="1"/>
</dbReference>
<keyword evidence="1" id="KW-0949">S-adenosyl-L-methionine</keyword>
<dbReference type="PANTHER" id="PTHR11228:SF34">
    <property type="entry name" value="TUNGSTEN-CONTAINING ALDEHYDE FERREDOXIN OXIDOREDUCTASE COFACTOR MODIFYING PROTEIN"/>
    <property type="match status" value="1"/>
</dbReference>
<evidence type="ECO:0000256" key="1">
    <source>
        <dbReference type="ARBA" id="ARBA00022691"/>
    </source>
</evidence>
<dbReference type="SUPFAM" id="SSF102114">
    <property type="entry name" value="Radical SAM enzymes"/>
    <property type="match status" value="1"/>
</dbReference>
<gene>
    <name evidence="6" type="ORF">ACFL27_11335</name>
</gene>
<dbReference type="InterPro" id="IPR050377">
    <property type="entry name" value="Radical_SAM_PqqE_MftC-like"/>
</dbReference>
<feature type="domain" description="Radical SAM core" evidence="5">
    <location>
        <begin position="10"/>
        <end position="144"/>
    </location>
</feature>
<proteinExistence type="predicted"/>
<dbReference type="InterPro" id="IPR013785">
    <property type="entry name" value="Aldolase_TIM"/>
</dbReference>
<reference evidence="6 7" key="1">
    <citation type="submission" date="2024-09" db="EMBL/GenBank/DDBJ databases">
        <title>Laminarin stimulates single cell rates of sulfate reduction while oxygen inhibits transcriptomic activity in coastal marine sediment.</title>
        <authorList>
            <person name="Lindsay M."/>
            <person name="Orcutt B."/>
            <person name="Emerson D."/>
            <person name="Stepanauskas R."/>
            <person name="D'Angelo T."/>
        </authorList>
    </citation>
    <scope>NUCLEOTIDE SEQUENCE [LARGE SCALE GENOMIC DNA]</scope>
    <source>
        <strain evidence="6">SAG AM-311-K15</strain>
    </source>
</reference>
<keyword evidence="2" id="KW-0479">Metal-binding</keyword>
<dbReference type="EMBL" id="JBHPBY010000123">
    <property type="protein sequence ID" value="MFC1850776.1"/>
    <property type="molecule type" value="Genomic_DNA"/>
</dbReference>
<comment type="caution">
    <text evidence="6">The sequence shown here is derived from an EMBL/GenBank/DDBJ whole genome shotgun (WGS) entry which is preliminary data.</text>
</comment>
<dbReference type="Proteomes" id="UP001594351">
    <property type="component" value="Unassembled WGS sequence"/>
</dbReference>
<sequence length="341" mass="37791">MDSLTYLTLIITYQCSSRCEHCCIGAGPEHREWMLPEDAGRYISAVTKNNSINWMTLIGGEALLDLERTIKIGKLALGQGIPKVEIDTGASWGSNEHTTRDVLQQIVAAGLSLGAISIDSFHQQHVKPEYVLRLLRTARDLGIELKGSSAVLQSGPPANPYDVETDRIRQWFEDHGFRVESSPVVLQGRAVNLARYHTGARSIPLDRCAGVPFFATTDWSKPGGIAIDVFGSVMLEHGICIGNARKRELSEILKEYHAGSHPIISVLMKEGPIGLTRLPQAAGFMVREDGYVDKCHLCQDIRTYLRPFFPEILGPENYYPPIPDREASNNSWQVRPKGSPD</sequence>
<dbReference type="InterPro" id="IPR058240">
    <property type="entry name" value="rSAM_sf"/>
</dbReference>
<dbReference type="Gene3D" id="3.20.20.70">
    <property type="entry name" value="Aldolase class I"/>
    <property type="match status" value="1"/>
</dbReference>
<name>A0ABV6YX43_UNCC1</name>
<keyword evidence="4" id="KW-0411">Iron-sulfur</keyword>
<evidence type="ECO:0000256" key="4">
    <source>
        <dbReference type="ARBA" id="ARBA00023014"/>
    </source>
</evidence>
<dbReference type="Pfam" id="PF04055">
    <property type="entry name" value="Radical_SAM"/>
    <property type="match status" value="1"/>
</dbReference>
<dbReference type="PANTHER" id="PTHR11228">
    <property type="entry name" value="RADICAL SAM DOMAIN PROTEIN"/>
    <property type="match status" value="1"/>
</dbReference>
<keyword evidence="3" id="KW-0408">Iron</keyword>
<organism evidence="6 7">
    <name type="scientific">candidate division CSSED10-310 bacterium</name>
    <dbReference type="NCBI Taxonomy" id="2855610"/>
    <lineage>
        <taxon>Bacteria</taxon>
        <taxon>Bacteria division CSSED10-310</taxon>
    </lineage>
</organism>
<dbReference type="SFLD" id="SFLDS00029">
    <property type="entry name" value="Radical_SAM"/>
    <property type="match status" value="1"/>
</dbReference>
<dbReference type="InterPro" id="IPR007197">
    <property type="entry name" value="rSAM"/>
</dbReference>
<evidence type="ECO:0000256" key="3">
    <source>
        <dbReference type="ARBA" id="ARBA00023004"/>
    </source>
</evidence>
<accession>A0ABV6YX43</accession>
<evidence type="ECO:0000259" key="5">
    <source>
        <dbReference type="Pfam" id="PF04055"/>
    </source>
</evidence>
<evidence type="ECO:0000313" key="6">
    <source>
        <dbReference type="EMBL" id="MFC1850776.1"/>
    </source>
</evidence>
<evidence type="ECO:0000313" key="7">
    <source>
        <dbReference type="Proteomes" id="UP001594351"/>
    </source>
</evidence>
<protein>
    <submittedName>
        <fullName evidence="6">Radical SAM protein</fullName>
    </submittedName>
</protein>
<keyword evidence="7" id="KW-1185">Reference proteome</keyword>